<organism evidence="1 3">
    <name type="scientific">Streptomyces griseochromogenes</name>
    <dbReference type="NCBI Taxonomy" id="68214"/>
    <lineage>
        <taxon>Bacteria</taxon>
        <taxon>Bacillati</taxon>
        <taxon>Actinomycetota</taxon>
        <taxon>Actinomycetes</taxon>
        <taxon>Kitasatosporales</taxon>
        <taxon>Streptomycetaceae</taxon>
        <taxon>Streptomyces</taxon>
    </lineage>
</organism>
<evidence type="ECO:0000313" key="4">
    <source>
        <dbReference type="Proteomes" id="UP001519309"/>
    </source>
</evidence>
<protein>
    <submittedName>
        <fullName evidence="1">Uncharacterized protein</fullName>
    </submittedName>
</protein>
<dbReference type="RefSeq" id="WP_067309909.1">
    <property type="nucleotide sequence ID" value="NZ_CP016279.1"/>
</dbReference>
<accession>A0A1B1B2A1</accession>
<dbReference type="EMBL" id="JAGGLP010000001">
    <property type="protein sequence ID" value="MBP2047583.1"/>
    <property type="molecule type" value="Genomic_DNA"/>
</dbReference>
<dbReference type="Proteomes" id="UP001519309">
    <property type="component" value="Unassembled WGS sequence"/>
</dbReference>
<name>A0A1B1B2A1_9ACTN</name>
<gene>
    <name evidence="1" type="ORF">AVL59_28380</name>
    <name evidence="2" type="ORF">J2Z21_000505</name>
</gene>
<dbReference type="OrthoDB" id="4800194at2"/>
<dbReference type="AlphaFoldDB" id="A0A1B1B2A1"/>
<dbReference type="KEGG" id="sgs:AVL59_28380"/>
<sequence>MPQELVAGSTTAGVEPKYGAEPEGTFMMRRVAASLVAVVATVTTAAGCTADTTRAADGTAAGRQSAPRIVSTPGPGADLLLLLDSYDLSLQQHVEIQNAENLFLRRCMKNFGFSLRTPATRPLPYPRNMPLLGQLDVLQVSRYGYQGPPGVAADLIAVSKNGSWDITVQNAMLPVFEGRISSSHGRPVPTGGCFGALQRRLDAGAATVHFKAGTPPVVPERGIRMFKSQVYDQATHDSRFHRVVADWRRCMSRKGLRYDSPAQAQGDPRWSDAVADARPGTTQIRTAVADEQCRRTVNYTGTLYSLMHAYEQPLIKTQRHVLQEIHGLLEARLRNALSLTAEPEVSTAVTGAGS</sequence>
<reference evidence="1 3" key="1">
    <citation type="submission" date="2016-06" db="EMBL/GenBank/DDBJ databases">
        <title>Complete genome sequence of Streptomyces griseochromogenes ATCC 14511, the Blasticidin S producer.</title>
        <authorList>
            <person name="Wu L."/>
        </authorList>
    </citation>
    <scope>NUCLEOTIDE SEQUENCE [LARGE SCALE GENOMIC DNA]</scope>
    <source>
        <strain evidence="1 3">ATCC 14511</strain>
    </source>
</reference>
<proteinExistence type="predicted"/>
<dbReference type="EMBL" id="CP016279">
    <property type="protein sequence ID" value="ANP52940.1"/>
    <property type="molecule type" value="Genomic_DNA"/>
</dbReference>
<evidence type="ECO:0000313" key="3">
    <source>
        <dbReference type="Proteomes" id="UP000092659"/>
    </source>
</evidence>
<reference evidence="2 4" key="2">
    <citation type="submission" date="2021-03" db="EMBL/GenBank/DDBJ databases">
        <title>Genomic Encyclopedia of Type Strains, Phase IV (KMG-IV): sequencing the most valuable type-strain genomes for metagenomic binning, comparative biology and taxonomic classification.</title>
        <authorList>
            <person name="Goeker M."/>
        </authorList>
    </citation>
    <scope>NUCLEOTIDE SEQUENCE [LARGE SCALE GENOMIC DNA]</scope>
    <source>
        <strain evidence="2 4">DSM 40499</strain>
    </source>
</reference>
<evidence type="ECO:0000313" key="2">
    <source>
        <dbReference type="EMBL" id="MBP2047583.1"/>
    </source>
</evidence>
<dbReference type="STRING" id="68214.AVL59_28380"/>
<dbReference type="Proteomes" id="UP000092659">
    <property type="component" value="Chromosome"/>
</dbReference>
<evidence type="ECO:0000313" key="1">
    <source>
        <dbReference type="EMBL" id="ANP52940.1"/>
    </source>
</evidence>
<keyword evidence="4" id="KW-1185">Reference proteome</keyword>